<evidence type="ECO:0000256" key="2">
    <source>
        <dbReference type="SAM" id="MobiDB-lite"/>
    </source>
</evidence>
<dbReference type="Pfam" id="PF05593">
    <property type="entry name" value="RHS_repeat"/>
    <property type="match status" value="7"/>
</dbReference>
<dbReference type="InterPro" id="IPR006530">
    <property type="entry name" value="YD"/>
</dbReference>
<evidence type="ECO:0000259" key="6">
    <source>
        <dbReference type="Pfam" id="PF21725"/>
    </source>
</evidence>
<dbReference type="InterPro" id="IPR031325">
    <property type="entry name" value="RHS_repeat"/>
</dbReference>
<feature type="domain" description="HNH/Endo VII superfamily nuclease toxins" evidence="4">
    <location>
        <begin position="1420"/>
        <end position="1489"/>
    </location>
</feature>
<proteinExistence type="predicted"/>
<sequence length="1494" mass="164273">MDLDRDPTPGDPEEIRQLSEELQDFADDVGEALGRIRGMASDRAVQEWAGLSAEAFRAEFDGVPGNLDKLQRSYDMAADALARYWPELQTAQGMADRALQRAIDAQAALSSAQTQLDDAQSWVSRAGDEAERLQDERDQEDAPEPPDETQVRQAVRDHQAAQQAASTAQSRVDNAEADLSAARELARQALDMREEAARTCANGIDEASDAGIHNRRWWERAIDFVVDNWDTIVSVCQAIVAVLGIVVMIIGGPLAWVVLAAALVVLADTLIDYANGRASLWDVAFAALDCIPGMKGLTTLGGLARGLRGGLSAARTGLRGIAQGVRGLGQSLRRMGRGADDLVCRTDPIDMATGEMVMTATDVELPGVLPLILKRHHRTSLREGTWFGPSWASTLDQRLILDDSGLRFVTADGMILDYPRPLADAPVLPVEGPRWPLSWDGQPGTPLTIHQPTTGHTLHFSPVPTRRGAELPLTALTDRNNNTLHITYDETGAPAEITHTGGHHLTITTDTGRITALTLLSDPQQPTLLRYAYDQHGNLTEIYNSSGLPLKLTYDEKARITSWEDRNGTRYHYTYDADGRCTATNGTDGVLASRITYDPHTHRTLFTDSLGNTTVYQFNDSYQLTTETDPLGHHTHRTWDRYDRIQSITDPLGNTTRYTRDEHGHLTSIHRPDGREVSLTCDELGRPTRVVQADGGTWRQEFDAAGNRTALTDPAGAVTRFRYEANGALAELTDALGSVTRIESDPAGLATAVVAATGATTRYRRDAFGRVTEVTSPAGAVTTWEWTPEGRPLRQVDPNGAARSWTWDAEGNCLTHTDRNGGVTFYEYGAFDMATAEIRPDGARYAFTRDTENRLLRVTNAQGLTWDYERDPMGRVVRESDFDGRVVSFSYDEAGRLTSRTNALGQTLSLTRGPLGQITEKTVDGVTTRFSHDALGRLVGAVRDGKGAPDLRLVRDAMGRVVAETVGARTISNAYDAIGRRLSRTTPAGVESAWTYTPFGAPATLATSGRVLAFTYDAEGRETGRRIGDALTLGHSWDPAGQLTGQRLLRGPQALQSRSYDWRPDNYLIGVHDAEAGETRYELDALGRPVVVRSGASEEAYSYDLDGNQTSGRWSGERTDACGERDYAGMRVTRAGRTRYAYDDAGRTVERRVRTLSGKVRTWEYSWDAEDRLTGVVTPGGGRWLYAYDPLGRRVAKRRLAADGREDRRVEFAWDGPVLAEQTVYEAGAAVPVTLTWNHHAHHPLTQVERRGDSGSGLGSGAGSGPRSGPALTDAEVDERFYAIITDLVGTPTHLVSESGETAWRSDLTLWGGGHDQEAQCPLRFPGQYADAETGWHYNLHRHYDPDISRYTSPDPLGLDPAPNAYSYARNPHTWTDPLGLTPCREAARRQALRDAGVPDGAEPLEIRYTPSTTPQGRQILDENYQPVQFYEEVHLNNRDELIVYQDHHTGHQFGDPNGVGDQPPHVHVRPYDDPRNGQIPGCEEHYYYDPSLG</sequence>
<evidence type="ECO:0000256" key="1">
    <source>
        <dbReference type="ARBA" id="ARBA00022737"/>
    </source>
</evidence>
<keyword evidence="3" id="KW-1133">Transmembrane helix</keyword>
<feature type="transmembrane region" description="Helical" evidence="3">
    <location>
        <begin position="238"/>
        <end position="267"/>
    </location>
</feature>
<dbReference type="Gene3D" id="1.20.120.330">
    <property type="entry name" value="Nucleotidyltransferases domain 2"/>
    <property type="match status" value="1"/>
</dbReference>
<dbReference type="Gene3D" id="2.180.10.10">
    <property type="entry name" value="RHS repeat-associated core"/>
    <property type="match status" value="4"/>
</dbReference>
<evidence type="ECO:0000259" key="7">
    <source>
        <dbReference type="Pfam" id="PF25023"/>
    </source>
</evidence>
<name>A0ABU2LDC3_9ACTN</name>
<comment type="caution">
    <text evidence="8">The sequence shown here is derived from an EMBL/GenBank/DDBJ whole genome shotgun (WGS) entry which is preliminary data.</text>
</comment>
<evidence type="ECO:0000256" key="3">
    <source>
        <dbReference type="SAM" id="Phobius"/>
    </source>
</evidence>
<dbReference type="PANTHER" id="PTHR32305">
    <property type="match status" value="1"/>
</dbReference>
<dbReference type="Pfam" id="PF15657">
    <property type="entry name" value="Tox-HNH-EHHH"/>
    <property type="match status" value="1"/>
</dbReference>
<evidence type="ECO:0000259" key="5">
    <source>
        <dbReference type="Pfam" id="PF20148"/>
    </source>
</evidence>
<dbReference type="RefSeq" id="WP_311632541.1">
    <property type="nucleotide sequence ID" value="NZ_JAVREN010000041.1"/>
</dbReference>
<dbReference type="Proteomes" id="UP001183388">
    <property type="component" value="Unassembled WGS sequence"/>
</dbReference>
<feature type="domain" description="Putative T7SS secretion signal" evidence="6">
    <location>
        <begin position="10"/>
        <end position="208"/>
    </location>
</feature>
<dbReference type="InterPro" id="IPR056823">
    <property type="entry name" value="TEN-like_YD-shell"/>
</dbReference>
<feature type="domain" description="DUF6531" evidence="5">
    <location>
        <begin position="347"/>
        <end position="418"/>
    </location>
</feature>
<organism evidence="8 9">
    <name type="scientific">Streptomyces boetiae</name>
    <dbReference type="NCBI Taxonomy" id="3075541"/>
    <lineage>
        <taxon>Bacteria</taxon>
        <taxon>Bacillati</taxon>
        <taxon>Actinomycetota</taxon>
        <taxon>Actinomycetes</taxon>
        <taxon>Kitasatosporales</taxon>
        <taxon>Streptomycetaceae</taxon>
        <taxon>Streptomyces</taxon>
    </lineage>
</organism>
<dbReference type="SUPFAM" id="SSF140453">
    <property type="entry name" value="EsxAB dimer-like"/>
    <property type="match status" value="1"/>
</dbReference>
<feature type="domain" description="Teneurin-like YD-shell" evidence="7">
    <location>
        <begin position="475"/>
        <end position="581"/>
    </location>
</feature>
<dbReference type="PRINTS" id="PR00394">
    <property type="entry name" value="RHSPROTEIN"/>
</dbReference>
<keyword evidence="9" id="KW-1185">Reference proteome</keyword>
<dbReference type="InterPro" id="IPR049082">
    <property type="entry name" value="T7SS_signal"/>
</dbReference>
<feature type="compositionally biased region" description="Gly residues" evidence="2">
    <location>
        <begin position="1254"/>
        <end position="1266"/>
    </location>
</feature>
<dbReference type="SUPFAM" id="SSF63829">
    <property type="entry name" value="Calcium-dependent phosphotriesterase"/>
    <property type="match status" value="1"/>
</dbReference>
<dbReference type="InterPro" id="IPR050708">
    <property type="entry name" value="T6SS_VgrG/RHS"/>
</dbReference>
<dbReference type="NCBIfam" id="TIGR03696">
    <property type="entry name" value="Rhs_assc_core"/>
    <property type="match status" value="1"/>
</dbReference>
<feature type="compositionally biased region" description="Low complexity" evidence="2">
    <location>
        <begin position="160"/>
        <end position="170"/>
    </location>
</feature>
<gene>
    <name evidence="8" type="ORF">RM780_21825</name>
</gene>
<evidence type="ECO:0000259" key="4">
    <source>
        <dbReference type="Pfam" id="PF15657"/>
    </source>
</evidence>
<feature type="region of interest" description="Disordered" evidence="2">
    <location>
        <begin position="1244"/>
        <end position="1272"/>
    </location>
</feature>
<dbReference type="InterPro" id="IPR036689">
    <property type="entry name" value="ESAT-6-like_sf"/>
</dbReference>
<dbReference type="NCBIfam" id="TIGR01643">
    <property type="entry name" value="YD_repeat_2x"/>
    <property type="match status" value="8"/>
</dbReference>
<reference evidence="9" key="1">
    <citation type="submission" date="2023-07" db="EMBL/GenBank/DDBJ databases">
        <title>30 novel species of actinomycetes from the DSMZ collection.</title>
        <authorList>
            <person name="Nouioui I."/>
        </authorList>
    </citation>
    <scope>NUCLEOTIDE SEQUENCE [LARGE SCALE GENOMIC DNA]</scope>
    <source>
        <strain evidence="9">DSM 44917</strain>
    </source>
</reference>
<dbReference type="EMBL" id="JAVREN010000041">
    <property type="protein sequence ID" value="MDT0309576.1"/>
    <property type="molecule type" value="Genomic_DNA"/>
</dbReference>
<dbReference type="InterPro" id="IPR045351">
    <property type="entry name" value="DUF6531"/>
</dbReference>
<dbReference type="PANTHER" id="PTHR32305:SF15">
    <property type="entry name" value="PROTEIN RHSA-RELATED"/>
    <property type="match status" value="1"/>
</dbReference>
<evidence type="ECO:0000313" key="9">
    <source>
        <dbReference type="Proteomes" id="UP001183388"/>
    </source>
</evidence>
<dbReference type="InterPro" id="IPR028048">
    <property type="entry name" value="Tox-HNH-EHHH"/>
</dbReference>
<dbReference type="InterPro" id="IPR022385">
    <property type="entry name" value="Rhs_assc_core"/>
</dbReference>
<dbReference type="Pfam" id="PF21725">
    <property type="entry name" value="T7SS_signal"/>
    <property type="match status" value="1"/>
</dbReference>
<keyword evidence="1" id="KW-0677">Repeat</keyword>
<dbReference type="Pfam" id="PF20148">
    <property type="entry name" value="DUF6531"/>
    <property type="match status" value="1"/>
</dbReference>
<evidence type="ECO:0000313" key="8">
    <source>
        <dbReference type="EMBL" id="MDT0309576.1"/>
    </source>
</evidence>
<feature type="compositionally biased region" description="Acidic residues" evidence="2">
    <location>
        <begin position="137"/>
        <end position="147"/>
    </location>
</feature>
<feature type="region of interest" description="Disordered" evidence="2">
    <location>
        <begin position="114"/>
        <end position="173"/>
    </location>
</feature>
<accession>A0ABU2LDC3</accession>
<keyword evidence="3" id="KW-0812">Transmembrane</keyword>
<protein>
    <submittedName>
        <fullName evidence="8">RHS repeat-associated core domain-containing protein</fullName>
    </submittedName>
</protein>
<dbReference type="Pfam" id="PF25023">
    <property type="entry name" value="TEN_YD-shell"/>
    <property type="match status" value="1"/>
</dbReference>
<feature type="compositionally biased region" description="Basic and acidic residues" evidence="2">
    <location>
        <begin position="126"/>
        <end position="136"/>
    </location>
</feature>
<keyword evidence="3" id="KW-0472">Membrane</keyword>